<dbReference type="EMBL" id="JAAKZG010000010">
    <property type="protein sequence ID" value="NGN43524.1"/>
    <property type="molecule type" value="Genomic_DNA"/>
</dbReference>
<comment type="caution">
    <text evidence="2">The sequence shown here is derived from an EMBL/GenBank/DDBJ whole genome shotgun (WGS) entry which is preliminary data.</text>
</comment>
<dbReference type="SUPFAM" id="SSF53041">
    <property type="entry name" value="Resolvase-like"/>
    <property type="match status" value="1"/>
</dbReference>
<dbReference type="RefSeq" id="WP_165119948.1">
    <property type="nucleotide sequence ID" value="NZ_JAAKZG010000010.1"/>
</dbReference>
<protein>
    <submittedName>
        <fullName evidence="2">Recombinase family protein</fullName>
    </submittedName>
</protein>
<evidence type="ECO:0000259" key="1">
    <source>
        <dbReference type="PROSITE" id="PS51736"/>
    </source>
</evidence>
<dbReference type="Proteomes" id="UP000481252">
    <property type="component" value="Unassembled WGS sequence"/>
</dbReference>
<reference evidence="2 3" key="1">
    <citation type="submission" date="2020-02" db="EMBL/GenBank/DDBJ databases">
        <title>Genome sequence of the type strain CGMCC 1.15528 of Mesorhizobium zhangyense.</title>
        <authorList>
            <person name="Gao J."/>
            <person name="Sun J."/>
        </authorList>
    </citation>
    <scope>NUCLEOTIDE SEQUENCE [LARGE SCALE GENOMIC DNA]</scope>
    <source>
        <strain evidence="2 3">CGMCC 1.15528</strain>
    </source>
</reference>
<dbReference type="InterPro" id="IPR006119">
    <property type="entry name" value="Resolv_N"/>
</dbReference>
<keyword evidence="3" id="KW-1185">Reference proteome</keyword>
<dbReference type="AlphaFoldDB" id="A0A7C9V970"/>
<gene>
    <name evidence="2" type="ORF">G6N74_20850</name>
</gene>
<accession>A0A7C9V970</accession>
<feature type="domain" description="Resolvase/invertase-type recombinase catalytic" evidence="1">
    <location>
        <begin position="1"/>
        <end position="44"/>
    </location>
</feature>
<dbReference type="GO" id="GO:0003677">
    <property type="term" value="F:DNA binding"/>
    <property type="evidence" value="ECO:0007669"/>
    <property type="project" value="InterPro"/>
</dbReference>
<evidence type="ECO:0000313" key="2">
    <source>
        <dbReference type="EMBL" id="NGN43524.1"/>
    </source>
</evidence>
<dbReference type="InterPro" id="IPR036162">
    <property type="entry name" value="Resolvase-like_N_sf"/>
</dbReference>
<name>A0A7C9V970_9HYPH</name>
<proteinExistence type="predicted"/>
<dbReference type="GO" id="GO:0000150">
    <property type="term" value="F:DNA strand exchange activity"/>
    <property type="evidence" value="ECO:0007669"/>
    <property type="project" value="InterPro"/>
</dbReference>
<sequence>MTIGASGIKTDRPSLTDAIRYARDGNTLTVWKLTRLGAQGRKNQ</sequence>
<evidence type="ECO:0000313" key="3">
    <source>
        <dbReference type="Proteomes" id="UP000481252"/>
    </source>
</evidence>
<dbReference type="Gene3D" id="3.40.50.1390">
    <property type="entry name" value="Resolvase, N-terminal catalytic domain"/>
    <property type="match status" value="1"/>
</dbReference>
<dbReference type="PROSITE" id="PS51736">
    <property type="entry name" value="RECOMBINASES_3"/>
    <property type="match status" value="1"/>
</dbReference>
<organism evidence="2 3">
    <name type="scientific">Mesorhizobium zhangyense</name>
    <dbReference type="NCBI Taxonomy" id="1776730"/>
    <lineage>
        <taxon>Bacteria</taxon>
        <taxon>Pseudomonadati</taxon>
        <taxon>Pseudomonadota</taxon>
        <taxon>Alphaproteobacteria</taxon>
        <taxon>Hyphomicrobiales</taxon>
        <taxon>Phyllobacteriaceae</taxon>
        <taxon>Mesorhizobium</taxon>
    </lineage>
</organism>
<dbReference type="Pfam" id="PF00239">
    <property type="entry name" value="Resolvase"/>
    <property type="match status" value="1"/>
</dbReference>